<reference evidence="5" key="1">
    <citation type="submission" date="2023-12" db="EMBL/GenBank/DDBJ databases">
        <title>Dolosigranulum savutii sp. nov. isolated from human upper respiratory samples collected in Botswana.</title>
        <authorList>
            <person name="Kelly M.S."/>
        </authorList>
    </citation>
    <scope>NUCLEOTIDE SEQUENCE</scope>
    <source>
        <strain evidence="5">MSK433</strain>
    </source>
</reference>
<evidence type="ECO:0000259" key="3">
    <source>
        <dbReference type="Pfam" id="PF07261"/>
    </source>
</evidence>
<dbReference type="EMBL" id="CP142433">
    <property type="protein sequence ID" value="XBC46391.1"/>
    <property type="molecule type" value="Genomic_DNA"/>
</dbReference>
<dbReference type="Pfam" id="PF07261">
    <property type="entry name" value="DnaB_2"/>
    <property type="match status" value="1"/>
</dbReference>
<feature type="domain" description="DnaB/C C-terminal" evidence="3">
    <location>
        <begin position="129"/>
        <end position="200"/>
    </location>
</feature>
<evidence type="ECO:0000256" key="1">
    <source>
        <dbReference type="ARBA" id="ARBA00093462"/>
    </source>
</evidence>
<evidence type="ECO:0000259" key="4">
    <source>
        <dbReference type="Pfam" id="PF21984"/>
    </source>
</evidence>
<feature type="domain" description="DnaD N-terminal" evidence="4">
    <location>
        <begin position="17"/>
        <end position="113"/>
    </location>
</feature>
<feature type="compositionally biased region" description="Basic and acidic residues" evidence="2">
    <location>
        <begin position="224"/>
        <end position="243"/>
    </location>
</feature>
<organism evidence="5">
    <name type="scientific">Dolosigranulum savutiense</name>
    <dbReference type="NCBI Taxonomy" id="3110288"/>
    <lineage>
        <taxon>Bacteria</taxon>
        <taxon>Bacillati</taxon>
        <taxon>Bacillota</taxon>
        <taxon>Bacilli</taxon>
        <taxon>Lactobacillales</taxon>
        <taxon>Carnobacteriaceae</taxon>
        <taxon>Dolosigranulum</taxon>
    </lineage>
</organism>
<dbReference type="AlphaFoldDB" id="A0AB74TU73"/>
<dbReference type="PANTHER" id="PTHR37293">
    <property type="entry name" value="PHAGE REPLICATION PROTEIN-RELATED"/>
    <property type="match status" value="1"/>
</dbReference>
<gene>
    <name evidence="5" type="ORF">VUQ08_01905</name>
</gene>
<dbReference type="InterPro" id="IPR053162">
    <property type="entry name" value="DnaD"/>
</dbReference>
<dbReference type="NCBIfam" id="TIGR01446">
    <property type="entry name" value="DnaD_dom"/>
    <property type="match status" value="1"/>
</dbReference>
<dbReference type="InterPro" id="IPR036388">
    <property type="entry name" value="WH-like_DNA-bd_sf"/>
</dbReference>
<dbReference type="PANTHER" id="PTHR37293:SF6">
    <property type="entry name" value="DNA REPLICATION PROTEIN DNAD"/>
    <property type="match status" value="1"/>
</dbReference>
<proteinExistence type="inferred from homology"/>
<dbReference type="Gene3D" id="1.10.10.10">
    <property type="entry name" value="Winged helix-like DNA-binding domain superfamily/Winged helix DNA-binding domain"/>
    <property type="match status" value="1"/>
</dbReference>
<dbReference type="SUPFAM" id="SSF158499">
    <property type="entry name" value="DnaD domain-like"/>
    <property type="match status" value="1"/>
</dbReference>
<accession>A0AB74TU73</accession>
<protein>
    <submittedName>
        <fullName evidence="5">DnaD domain-containing protein</fullName>
    </submittedName>
</protein>
<feature type="compositionally biased region" description="Polar residues" evidence="2">
    <location>
        <begin position="208"/>
        <end position="218"/>
    </location>
</feature>
<sequence>MTWEMMQDWLHQGNLTIPNILLKYYRQIGLNERELVVLLQLQAANQQEGFPNFQTIAQQMDCSRDELFEAIQSLINKQTLTINTLQNSAGKSEDQLNFDVLYEKLWHCLQKEHGQATEQEQAIKLQDLYSLFEQEFGRSLSPIELDTLNMWLDDDHYAPELIQMALKEAVLNQVYSLKYIDRILLSWEKKNITTKAQVLAESKKFRQSKSNNSEISQTQRKKPMKDVPLHDWLRDVRQGEKGE</sequence>
<comment type="similarity">
    <text evidence="1">Belongs to the DnaB/DnaD family.</text>
</comment>
<dbReference type="InterPro" id="IPR053843">
    <property type="entry name" value="DnaD_N"/>
</dbReference>
<dbReference type="Gene3D" id="1.10.10.630">
    <property type="entry name" value="DnaD domain-like"/>
    <property type="match status" value="1"/>
</dbReference>
<dbReference type="InterPro" id="IPR034829">
    <property type="entry name" value="DnaD-like_sf"/>
</dbReference>
<dbReference type="RefSeq" id="WP_347300684.1">
    <property type="nucleotide sequence ID" value="NZ_CP142433.1"/>
</dbReference>
<evidence type="ECO:0000256" key="2">
    <source>
        <dbReference type="SAM" id="MobiDB-lite"/>
    </source>
</evidence>
<feature type="region of interest" description="Disordered" evidence="2">
    <location>
        <begin position="203"/>
        <end position="243"/>
    </location>
</feature>
<name>A0AB74TU73_9LACT</name>
<evidence type="ECO:0000313" key="5">
    <source>
        <dbReference type="EMBL" id="XBC46391.1"/>
    </source>
</evidence>
<dbReference type="InterPro" id="IPR006343">
    <property type="entry name" value="DnaB/C_C"/>
</dbReference>
<dbReference type="Pfam" id="PF21984">
    <property type="entry name" value="DnaD_N"/>
    <property type="match status" value="1"/>
</dbReference>